<proteinExistence type="predicted"/>
<protein>
    <submittedName>
        <fullName evidence="2">DNA damage-regulated autophagy modulator protein 2</fullName>
    </submittedName>
</protein>
<dbReference type="Proteomes" id="UP000887576">
    <property type="component" value="Unplaced"/>
</dbReference>
<dbReference type="WBParaSite" id="JU765_v2.g7712.t1">
    <property type="protein sequence ID" value="JU765_v2.g7712.t1"/>
    <property type="gene ID" value="JU765_v2.g7712"/>
</dbReference>
<evidence type="ECO:0000313" key="2">
    <source>
        <dbReference type="WBParaSite" id="JU765_v2.g7712.t1"/>
    </source>
</evidence>
<reference evidence="2" key="1">
    <citation type="submission" date="2022-11" db="UniProtKB">
        <authorList>
            <consortium name="WormBaseParasite"/>
        </authorList>
    </citation>
    <scope>IDENTIFICATION</scope>
</reference>
<accession>A0AC34RK67</accession>
<name>A0AC34RK67_9BILA</name>
<sequence length="336" mass="38519">MGLSKVWIIPFLSFFFSVSAFFISYGIALIGKHVDLENWPYISDSGNEPPESCVFSQLLNVAALFLACTIYLRHRQIVEFYWHQHQQEGKWRAMSCFLLFLGYSSSLGVSMVGNFQKNHKFMKPVHYAGALLAFGCGLLYAWAQTIFSYMMNPKLAKPIVSHCRLILTVLATLFFTLMFTFGILAHNLNPDGCNKPSTECNEEATYKIFRTIATSSEWSLALCFLFYILSFAIELRHAYCHAPKLRLIAYFKNSESDISVKSSKPITCCSGFTTKENKIETYEIPKCQFYDTNFLNLDYFEKQKNFENFPIGLETADFVDPARLSAFDQSIDPMRF</sequence>
<organism evidence="1 2">
    <name type="scientific">Panagrolaimus sp. JU765</name>
    <dbReference type="NCBI Taxonomy" id="591449"/>
    <lineage>
        <taxon>Eukaryota</taxon>
        <taxon>Metazoa</taxon>
        <taxon>Ecdysozoa</taxon>
        <taxon>Nematoda</taxon>
        <taxon>Chromadorea</taxon>
        <taxon>Rhabditida</taxon>
        <taxon>Tylenchina</taxon>
        <taxon>Panagrolaimomorpha</taxon>
        <taxon>Panagrolaimoidea</taxon>
        <taxon>Panagrolaimidae</taxon>
        <taxon>Panagrolaimus</taxon>
    </lineage>
</organism>
<evidence type="ECO:0000313" key="1">
    <source>
        <dbReference type="Proteomes" id="UP000887576"/>
    </source>
</evidence>